<keyword evidence="1" id="KW-0547">Nucleotide-binding</keyword>
<dbReference type="GO" id="GO:0005524">
    <property type="term" value="F:ATP binding"/>
    <property type="evidence" value="ECO:0007669"/>
    <property type="project" value="UniProtKB-KW"/>
</dbReference>
<dbReference type="InterPro" id="IPR050107">
    <property type="entry name" value="ABC_carbohydrate_import_ATPase"/>
</dbReference>
<dbReference type="InterPro" id="IPR027417">
    <property type="entry name" value="P-loop_NTPase"/>
</dbReference>
<dbReference type="InterPro" id="IPR003593">
    <property type="entry name" value="AAA+_ATPase"/>
</dbReference>
<dbReference type="PANTHER" id="PTHR43790">
    <property type="entry name" value="CARBOHYDRATE TRANSPORT ATP-BINDING PROTEIN MG119-RELATED"/>
    <property type="match status" value="1"/>
</dbReference>
<feature type="domain" description="ABC transporter" evidence="3">
    <location>
        <begin position="10"/>
        <end position="249"/>
    </location>
</feature>
<organism evidence="4 5">
    <name type="scientific">Aerophobetes bacterium</name>
    <dbReference type="NCBI Taxonomy" id="2030807"/>
    <lineage>
        <taxon>Bacteria</taxon>
        <taxon>Candidatus Aerophobota</taxon>
    </lineage>
</organism>
<dbReference type="AlphaFoldDB" id="A0A662D8E8"/>
<keyword evidence="2 4" id="KW-0067">ATP-binding</keyword>
<proteinExistence type="predicted"/>
<dbReference type="EMBL" id="QMQB01000219">
    <property type="protein sequence ID" value="RLE11715.1"/>
    <property type="molecule type" value="Genomic_DNA"/>
</dbReference>
<dbReference type="SMART" id="SM00382">
    <property type="entry name" value="AAA"/>
    <property type="match status" value="1"/>
</dbReference>
<evidence type="ECO:0000256" key="2">
    <source>
        <dbReference type="ARBA" id="ARBA00022840"/>
    </source>
</evidence>
<dbReference type="PROSITE" id="PS50893">
    <property type="entry name" value="ABC_TRANSPORTER_2"/>
    <property type="match status" value="1"/>
</dbReference>
<name>A0A662D8E8_UNCAE</name>
<evidence type="ECO:0000313" key="5">
    <source>
        <dbReference type="Proteomes" id="UP000267654"/>
    </source>
</evidence>
<comment type="caution">
    <text evidence="4">The sequence shown here is derived from an EMBL/GenBank/DDBJ whole genome shotgun (WGS) entry which is preliminary data.</text>
</comment>
<dbReference type="SUPFAM" id="SSF52540">
    <property type="entry name" value="P-loop containing nucleoside triphosphate hydrolases"/>
    <property type="match status" value="1"/>
</dbReference>
<dbReference type="GO" id="GO:0016887">
    <property type="term" value="F:ATP hydrolysis activity"/>
    <property type="evidence" value="ECO:0007669"/>
    <property type="project" value="InterPro"/>
</dbReference>
<dbReference type="PANTHER" id="PTHR43790:SF8">
    <property type="entry name" value="SUGAR ABC TRANSPORTER ATP-BINDING PROTEIN"/>
    <property type="match status" value="1"/>
</dbReference>
<dbReference type="Proteomes" id="UP000267654">
    <property type="component" value="Unassembled WGS sequence"/>
</dbReference>
<dbReference type="Pfam" id="PF00005">
    <property type="entry name" value="ABC_tran"/>
    <property type="match status" value="1"/>
</dbReference>
<evidence type="ECO:0000313" key="4">
    <source>
        <dbReference type="EMBL" id="RLE11715.1"/>
    </source>
</evidence>
<reference evidence="4 5" key="1">
    <citation type="submission" date="2018-06" db="EMBL/GenBank/DDBJ databases">
        <title>Extensive metabolic versatility and redundancy in microbially diverse, dynamic hydrothermal sediments.</title>
        <authorList>
            <person name="Dombrowski N."/>
            <person name="Teske A."/>
            <person name="Baker B.J."/>
        </authorList>
    </citation>
    <scope>NUCLEOTIDE SEQUENCE [LARGE SCALE GENOMIC DNA]</scope>
    <source>
        <strain evidence="4">B19_G9</strain>
    </source>
</reference>
<sequence>MENQKSTPLLEVKGVTKKFGGILALNKVNLKLYCKEILALLGDNGAGKSTLIKVISGIYQADEGEIFMEGKKVIIASPHDARNLGIETVYQDLALFSVLDVQTNLFMGREIRKKFGILNKNLMRKETVKILAKLKIKVKSINQQVRSLSGGQQHAIAIGRAVYVGNTPRIVLMDEPTAGLGVEESNKLLDLILELKSKGISVILISHNLDHVFTVADRAVVLRSGRLMGERRIRDTNRNEIIKMMLGVI</sequence>
<accession>A0A662D8E8</accession>
<gene>
    <name evidence="4" type="ORF">DRI96_05740</name>
</gene>
<evidence type="ECO:0000256" key="1">
    <source>
        <dbReference type="ARBA" id="ARBA00022741"/>
    </source>
</evidence>
<dbReference type="Gene3D" id="3.40.50.300">
    <property type="entry name" value="P-loop containing nucleotide triphosphate hydrolases"/>
    <property type="match status" value="1"/>
</dbReference>
<dbReference type="CDD" id="cd03216">
    <property type="entry name" value="ABC_Carb_Monos_I"/>
    <property type="match status" value="1"/>
</dbReference>
<dbReference type="InterPro" id="IPR003439">
    <property type="entry name" value="ABC_transporter-like_ATP-bd"/>
</dbReference>
<evidence type="ECO:0000259" key="3">
    <source>
        <dbReference type="PROSITE" id="PS50893"/>
    </source>
</evidence>
<protein>
    <submittedName>
        <fullName evidence="4">Sugar ABC transporter ATP-binding protein</fullName>
    </submittedName>
</protein>